<gene>
    <name evidence="8" type="ORF">FV141_03740</name>
</gene>
<evidence type="ECO:0000256" key="1">
    <source>
        <dbReference type="ARBA" id="ARBA00004127"/>
    </source>
</evidence>
<feature type="transmembrane region" description="Helical" evidence="6">
    <location>
        <begin position="74"/>
        <end position="92"/>
    </location>
</feature>
<evidence type="ECO:0000256" key="6">
    <source>
        <dbReference type="SAM" id="Phobius"/>
    </source>
</evidence>
<feature type="transmembrane region" description="Helical" evidence="6">
    <location>
        <begin position="98"/>
        <end position="120"/>
    </location>
</feature>
<dbReference type="Pfam" id="PF02656">
    <property type="entry name" value="DUF202"/>
    <property type="match status" value="1"/>
</dbReference>
<feature type="region of interest" description="Disordered" evidence="5">
    <location>
        <begin position="1"/>
        <end position="68"/>
    </location>
</feature>
<comment type="subcellular location">
    <subcellularLocation>
        <location evidence="1">Endomembrane system</location>
        <topology evidence="1">Multi-pass membrane protein</topology>
    </subcellularLocation>
</comment>
<proteinExistence type="predicted"/>
<feature type="compositionally biased region" description="Basic and acidic residues" evidence="5">
    <location>
        <begin position="29"/>
        <end position="42"/>
    </location>
</feature>
<feature type="compositionally biased region" description="Basic residues" evidence="5">
    <location>
        <begin position="1"/>
        <end position="10"/>
    </location>
</feature>
<evidence type="ECO:0000256" key="5">
    <source>
        <dbReference type="SAM" id="MobiDB-lite"/>
    </source>
</evidence>
<evidence type="ECO:0000313" key="9">
    <source>
        <dbReference type="Proteomes" id="UP000323565"/>
    </source>
</evidence>
<protein>
    <submittedName>
        <fullName evidence="8">DUF202 domain-containing protein</fullName>
    </submittedName>
</protein>
<keyword evidence="2 6" id="KW-0812">Transmembrane</keyword>
<evidence type="ECO:0000256" key="2">
    <source>
        <dbReference type="ARBA" id="ARBA00022692"/>
    </source>
</evidence>
<dbReference type="Proteomes" id="UP000323565">
    <property type="component" value="Chromosome"/>
</dbReference>
<evidence type="ECO:0000259" key="7">
    <source>
        <dbReference type="Pfam" id="PF02656"/>
    </source>
</evidence>
<evidence type="ECO:0000256" key="3">
    <source>
        <dbReference type="ARBA" id="ARBA00022989"/>
    </source>
</evidence>
<dbReference type="InterPro" id="IPR003807">
    <property type="entry name" value="DUF202"/>
</dbReference>
<evidence type="ECO:0000256" key="4">
    <source>
        <dbReference type="ARBA" id="ARBA00023136"/>
    </source>
</evidence>
<organism evidence="8 9">
    <name type="scientific">Dermacoccus abyssi</name>
    <dbReference type="NCBI Taxonomy" id="322596"/>
    <lineage>
        <taxon>Bacteria</taxon>
        <taxon>Bacillati</taxon>
        <taxon>Actinomycetota</taxon>
        <taxon>Actinomycetes</taxon>
        <taxon>Micrococcales</taxon>
        <taxon>Dermacoccaceae</taxon>
        <taxon>Dermacoccus</taxon>
    </lineage>
</organism>
<name>A0ABX5Z7L3_9MICO</name>
<keyword evidence="3 6" id="KW-1133">Transmembrane helix</keyword>
<accession>A0ABX5Z7L3</accession>
<evidence type="ECO:0000313" key="8">
    <source>
        <dbReference type="EMBL" id="QEH92743.1"/>
    </source>
</evidence>
<feature type="transmembrane region" description="Helical" evidence="6">
    <location>
        <begin position="141"/>
        <end position="160"/>
    </location>
</feature>
<sequence length="162" mass="17556">MAERRTKHANRAAPAGAVARSAPVRHGRCGVDRDRAHDRDAEPVTDLHPARRRPGSAERRHADPGLQPERTTLAWGRTCLALFVAGLFQLRFVPDYGVAALVLTSFCAAAALVLSATARLRYRNATRRLLGERREPALKSVIGLSAVVVVLGLGEIVLLLRG</sequence>
<reference evidence="8 9" key="1">
    <citation type="submission" date="2019-08" db="EMBL/GenBank/DDBJ databases">
        <title>Dermacoccus abyssi strain HZAU 226, whole genome Nanopore sequencing project.</title>
        <authorList>
            <person name="Guo A."/>
            <person name="Zhang X."/>
            <person name="Ruan Y."/>
            <person name="Liu W."/>
            <person name="Chen Q."/>
            <person name="Gu L."/>
        </authorList>
    </citation>
    <scope>NUCLEOTIDE SEQUENCE [LARGE SCALE GENOMIC DNA]</scope>
    <source>
        <strain evidence="8 9">HZAU 226</strain>
    </source>
</reference>
<keyword evidence="4 6" id="KW-0472">Membrane</keyword>
<feature type="compositionally biased region" description="Low complexity" evidence="5">
    <location>
        <begin position="11"/>
        <end position="22"/>
    </location>
</feature>
<dbReference type="EMBL" id="CP043031">
    <property type="protein sequence ID" value="QEH92743.1"/>
    <property type="molecule type" value="Genomic_DNA"/>
</dbReference>
<feature type="domain" description="DUF202" evidence="7">
    <location>
        <begin position="63"/>
        <end position="127"/>
    </location>
</feature>
<keyword evidence="9" id="KW-1185">Reference proteome</keyword>